<protein>
    <submittedName>
        <fullName evidence="2">Uncharacterized protein</fullName>
    </submittedName>
</protein>
<organism evidence="2 3">
    <name type="scientific">Streptomyces viridiviolaceus</name>
    <dbReference type="NCBI Taxonomy" id="68282"/>
    <lineage>
        <taxon>Bacteria</taxon>
        <taxon>Bacillati</taxon>
        <taxon>Actinomycetota</taxon>
        <taxon>Actinomycetes</taxon>
        <taxon>Kitasatosporales</taxon>
        <taxon>Streptomycetaceae</taxon>
        <taxon>Streptomyces</taxon>
    </lineage>
</organism>
<proteinExistence type="predicted"/>
<dbReference type="EMBL" id="JBHSYM010000048">
    <property type="protein sequence ID" value="MFC7014399.1"/>
    <property type="molecule type" value="Genomic_DNA"/>
</dbReference>
<dbReference type="Proteomes" id="UP001596409">
    <property type="component" value="Unassembled WGS sequence"/>
</dbReference>
<accession>A0ABW2E2Q7</accession>
<evidence type="ECO:0000313" key="2">
    <source>
        <dbReference type="EMBL" id="MFC7014399.1"/>
    </source>
</evidence>
<name>A0ABW2E2Q7_9ACTN</name>
<evidence type="ECO:0000256" key="1">
    <source>
        <dbReference type="SAM" id="MobiDB-lite"/>
    </source>
</evidence>
<dbReference type="RefSeq" id="WP_189876509.1">
    <property type="nucleotide sequence ID" value="NZ_BMWA01000020.1"/>
</dbReference>
<feature type="region of interest" description="Disordered" evidence="1">
    <location>
        <begin position="37"/>
        <end position="59"/>
    </location>
</feature>
<evidence type="ECO:0000313" key="3">
    <source>
        <dbReference type="Proteomes" id="UP001596409"/>
    </source>
</evidence>
<feature type="compositionally biased region" description="Basic and acidic residues" evidence="1">
    <location>
        <begin position="44"/>
        <end position="59"/>
    </location>
</feature>
<reference evidence="3" key="1">
    <citation type="journal article" date="2019" name="Int. J. Syst. Evol. Microbiol.">
        <title>The Global Catalogue of Microorganisms (GCM) 10K type strain sequencing project: providing services to taxonomists for standard genome sequencing and annotation.</title>
        <authorList>
            <consortium name="The Broad Institute Genomics Platform"/>
            <consortium name="The Broad Institute Genome Sequencing Center for Infectious Disease"/>
            <person name="Wu L."/>
            <person name="Ma J."/>
        </authorList>
    </citation>
    <scope>NUCLEOTIDE SEQUENCE [LARGE SCALE GENOMIC DNA]</scope>
    <source>
        <strain evidence="3">JCM 4855</strain>
    </source>
</reference>
<gene>
    <name evidence="2" type="ORF">ACFQMH_22285</name>
</gene>
<comment type="caution">
    <text evidence="2">The sequence shown here is derived from an EMBL/GenBank/DDBJ whole genome shotgun (WGS) entry which is preliminary data.</text>
</comment>
<sequence length="59" mass="6343">MTAEWRRRFLRALDALVPQLLDFLPALLLAAVGNVGAGELADPGDLKAAGEDGRRDPSR</sequence>
<keyword evidence="3" id="KW-1185">Reference proteome</keyword>